<evidence type="ECO:0000313" key="4">
    <source>
        <dbReference type="EMBL" id="SBW01154.1"/>
    </source>
</evidence>
<dbReference type="InterPro" id="IPR029787">
    <property type="entry name" value="Nucleotide_cyclase"/>
</dbReference>
<dbReference type="SUPFAM" id="SSF55073">
    <property type="entry name" value="Nucleotide cyclase"/>
    <property type="match status" value="1"/>
</dbReference>
<name>A0A212JNX2_9FIRM</name>
<keyword evidence="4" id="KW-0808">Transferase</keyword>
<dbReference type="Gene3D" id="3.30.450.20">
    <property type="entry name" value="PAS domain"/>
    <property type="match status" value="1"/>
</dbReference>
<feature type="domain" description="GGDEF" evidence="3">
    <location>
        <begin position="228"/>
        <end position="361"/>
    </location>
</feature>
<dbReference type="SMART" id="SM00267">
    <property type="entry name" value="GGDEF"/>
    <property type="match status" value="1"/>
</dbReference>
<evidence type="ECO:0000256" key="1">
    <source>
        <dbReference type="SAM" id="Phobius"/>
    </source>
</evidence>
<dbReference type="InterPro" id="IPR000014">
    <property type="entry name" value="PAS"/>
</dbReference>
<dbReference type="GO" id="GO:0052621">
    <property type="term" value="F:diguanylate cyclase activity"/>
    <property type="evidence" value="ECO:0007669"/>
    <property type="project" value="UniProtKB-EC"/>
</dbReference>
<dbReference type="FunFam" id="3.30.70.270:FF:000001">
    <property type="entry name" value="Diguanylate cyclase domain protein"/>
    <property type="match status" value="1"/>
</dbReference>
<keyword evidence="1" id="KW-0812">Transmembrane</keyword>
<feature type="transmembrane region" description="Helical" evidence="1">
    <location>
        <begin position="36"/>
        <end position="61"/>
    </location>
</feature>
<dbReference type="SUPFAM" id="SSF55785">
    <property type="entry name" value="PYP-like sensor domain (PAS domain)"/>
    <property type="match status" value="1"/>
</dbReference>
<dbReference type="CDD" id="cd00130">
    <property type="entry name" value="PAS"/>
    <property type="match status" value="1"/>
</dbReference>
<dbReference type="Gene3D" id="3.30.70.270">
    <property type="match status" value="1"/>
</dbReference>
<evidence type="ECO:0000259" key="2">
    <source>
        <dbReference type="PROSITE" id="PS50113"/>
    </source>
</evidence>
<gene>
    <name evidence="4" type="ORF">KL86CLO1_11438</name>
</gene>
<dbReference type="InterPro" id="IPR052163">
    <property type="entry name" value="DGC-Regulatory_Protein"/>
</dbReference>
<dbReference type="InterPro" id="IPR035965">
    <property type="entry name" value="PAS-like_dom_sf"/>
</dbReference>
<dbReference type="PROSITE" id="PS50887">
    <property type="entry name" value="GGDEF"/>
    <property type="match status" value="1"/>
</dbReference>
<dbReference type="EC" id="2.7.7.65" evidence="4"/>
<dbReference type="Pfam" id="PF00990">
    <property type="entry name" value="GGDEF"/>
    <property type="match status" value="1"/>
</dbReference>
<dbReference type="InterPro" id="IPR013655">
    <property type="entry name" value="PAS_fold_3"/>
</dbReference>
<reference evidence="4" key="1">
    <citation type="submission" date="2016-04" db="EMBL/GenBank/DDBJ databases">
        <authorList>
            <person name="Evans L.H."/>
            <person name="Alamgir A."/>
            <person name="Owens N."/>
            <person name="Weber N.D."/>
            <person name="Virtaneva K."/>
            <person name="Barbian K."/>
            <person name="Babar A."/>
            <person name="Rosenke K."/>
        </authorList>
    </citation>
    <scope>NUCLEOTIDE SEQUENCE</scope>
    <source>
        <strain evidence="4">86</strain>
    </source>
</reference>
<organism evidence="4">
    <name type="scientific">uncultured Eubacteriales bacterium</name>
    <dbReference type="NCBI Taxonomy" id="172733"/>
    <lineage>
        <taxon>Bacteria</taxon>
        <taxon>Bacillati</taxon>
        <taxon>Bacillota</taxon>
        <taxon>Clostridia</taxon>
        <taxon>Eubacteriales</taxon>
        <taxon>environmental samples</taxon>
    </lineage>
</organism>
<feature type="domain" description="PAC" evidence="2">
    <location>
        <begin position="145"/>
        <end position="197"/>
    </location>
</feature>
<dbReference type="PANTHER" id="PTHR46663:SF3">
    <property type="entry name" value="SLL0267 PROTEIN"/>
    <property type="match status" value="1"/>
</dbReference>
<dbReference type="PROSITE" id="PS50113">
    <property type="entry name" value="PAC"/>
    <property type="match status" value="1"/>
</dbReference>
<protein>
    <submittedName>
        <fullName evidence="4">Putative Diguanylate cyclase</fullName>
        <ecNumber evidence="4">2.7.7.65</ecNumber>
    </submittedName>
</protein>
<dbReference type="NCBIfam" id="TIGR00254">
    <property type="entry name" value="GGDEF"/>
    <property type="match status" value="1"/>
</dbReference>
<dbReference type="PANTHER" id="PTHR46663">
    <property type="entry name" value="DIGUANYLATE CYCLASE DGCT-RELATED"/>
    <property type="match status" value="1"/>
</dbReference>
<keyword evidence="1" id="KW-0472">Membrane</keyword>
<dbReference type="InterPro" id="IPR000700">
    <property type="entry name" value="PAS-assoc_C"/>
</dbReference>
<proteinExistence type="predicted"/>
<dbReference type="InterPro" id="IPR043128">
    <property type="entry name" value="Rev_trsase/Diguanyl_cyclase"/>
</dbReference>
<evidence type="ECO:0000259" key="3">
    <source>
        <dbReference type="PROSITE" id="PS50887"/>
    </source>
</evidence>
<keyword evidence="4" id="KW-0548">Nucleotidyltransferase</keyword>
<dbReference type="InterPro" id="IPR000160">
    <property type="entry name" value="GGDEF_dom"/>
</dbReference>
<dbReference type="Pfam" id="PF08447">
    <property type="entry name" value="PAS_3"/>
    <property type="match status" value="1"/>
</dbReference>
<keyword evidence="1" id="KW-1133">Transmembrane helix</keyword>
<dbReference type="AlphaFoldDB" id="A0A212JNX2"/>
<sequence>MGRRTAAIGAALGAGLSLLAEVLLLCDYGSRAPWMLPHAVLLCILGAIGAGLIVLASRLFLQAPQSAAERGQFYLLSHFANTFLFEYRFQSRVLTFSDNLPQELGLGLHLEGADCSLRLCKLIHREDRHKLRAMAENPPAPKDEALQELRLLHSGGSYVWYECRVAATYDRHGRPMALLGRFENIDARKRREANLVARSTRDDLTGLLNRSAVTLRVEEWTQSPRAKEGGALFMLDLDNFKSINDSQGHATGDRALRLTARVLRDTFRESDILGRAGGDEFLVFMPGVSSPELASSRAERLCRTLSEQPFDSDNVFPFTCSVGISLFPQDGNSYAALFEAADAAMYQAKREGKNSYRLSSSLADSCI</sequence>
<accession>A0A212JNX2</accession>
<dbReference type="EMBL" id="FLUN01000001">
    <property type="protein sequence ID" value="SBW01154.1"/>
    <property type="molecule type" value="Genomic_DNA"/>
</dbReference>
<dbReference type="CDD" id="cd01949">
    <property type="entry name" value="GGDEF"/>
    <property type="match status" value="1"/>
</dbReference>